<reference evidence="8" key="1">
    <citation type="submission" date="2023-07" db="EMBL/GenBank/DDBJ databases">
        <authorList>
            <person name="Stuckert A."/>
        </authorList>
    </citation>
    <scope>NUCLEOTIDE SEQUENCE</scope>
</reference>
<comment type="subcellular location">
    <subcellularLocation>
        <location evidence="2">Cell projection</location>
    </subcellularLocation>
    <subcellularLocation>
        <location evidence="1">Cytoplasm</location>
        <location evidence="1">Cytoskeleton</location>
    </subcellularLocation>
</comment>
<evidence type="ECO:0000256" key="4">
    <source>
        <dbReference type="ARBA" id="ARBA00023212"/>
    </source>
</evidence>
<dbReference type="InterPro" id="IPR042618">
    <property type="entry name" value="IQCG"/>
</dbReference>
<dbReference type="PANTHER" id="PTHR14871:SF1">
    <property type="entry name" value="DYNEIN REGULATORY COMPLEX PROTEIN 9"/>
    <property type="match status" value="1"/>
</dbReference>
<feature type="region of interest" description="Disordered" evidence="7">
    <location>
        <begin position="524"/>
        <end position="544"/>
    </location>
</feature>
<name>A0ABN9MQD2_9NEOB</name>
<keyword evidence="4" id="KW-0206">Cytoskeleton</keyword>
<evidence type="ECO:0000256" key="6">
    <source>
        <dbReference type="SAM" id="Coils"/>
    </source>
</evidence>
<gene>
    <name evidence="8" type="ORF">RIMI_LOCUS21344967</name>
</gene>
<keyword evidence="6" id="KW-0175">Coiled coil</keyword>
<keyword evidence="9" id="KW-1185">Reference proteome</keyword>
<dbReference type="Proteomes" id="UP001176940">
    <property type="component" value="Unassembled WGS sequence"/>
</dbReference>
<feature type="non-terminal residue" evidence="8">
    <location>
        <position position="1"/>
    </location>
</feature>
<dbReference type="PANTHER" id="PTHR14871">
    <property type="entry name" value="DYNEIN REGULATORY COMPLEX PROTEIN 9"/>
    <property type="match status" value="1"/>
</dbReference>
<evidence type="ECO:0000256" key="1">
    <source>
        <dbReference type="ARBA" id="ARBA00004245"/>
    </source>
</evidence>
<accession>A0ABN9MQD2</accession>
<feature type="coiled-coil region" evidence="6">
    <location>
        <begin position="420"/>
        <end position="451"/>
    </location>
</feature>
<keyword evidence="3" id="KW-0963">Cytoplasm</keyword>
<evidence type="ECO:0000256" key="3">
    <source>
        <dbReference type="ARBA" id="ARBA00022490"/>
    </source>
</evidence>
<protein>
    <recommendedName>
        <fullName evidence="10">Dynein regulatory complex protein 10</fullName>
    </recommendedName>
</protein>
<comment type="caution">
    <text evidence="8">The sequence shown here is derived from an EMBL/GenBank/DDBJ whole genome shotgun (WGS) entry which is preliminary data.</text>
</comment>
<evidence type="ECO:0000256" key="2">
    <source>
        <dbReference type="ARBA" id="ARBA00004316"/>
    </source>
</evidence>
<evidence type="ECO:0008006" key="10">
    <source>
        <dbReference type="Google" id="ProtNLM"/>
    </source>
</evidence>
<evidence type="ECO:0000313" key="9">
    <source>
        <dbReference type="Proteomes" id="UP001176940"/>
    </source>
</evidence>
<dbReference type="EMBL" id="CAUEEQ010074875">
    <property type="protein sequence ID" value="CAJ0966473.1"/>
    <property type="molecule type" value="Genomic_DNA"/>
</dbReference>
<feature type="coiled-coil region" evidence="6">
    <location>
        <begin position="316"/>
        <end position="361"/>
    </location>
</feature>
<evidence type="ECO:0000256" key="7">
    <source>
        <dbReference type="SAM" id="MobiDB-lite"/>
    </source>
</evidence>
<proteinExistence type="predicted"/>
<evidence type="ECO:0000256" key="5">
    <source>
        <dbReference type="ARBA" id="ARBA00023273"/>
    </source>
</evidence>
<organism evidence="8 9">
    <name type="scientific">Ranitomeya imitator</name>
    <name type="common">mimic poison frog</name>
    <dbReference type="NCBI Taxonomy" id="111125"/>
    <lineage>
        <taxon>Eukaryota</taxon>
        <taxon>Metazoa</taxon>
        <taxon>Chordata</taxon>
        <taxon>Craniata</taxon>
        <taxon>Vertebrata</taxon>
        <taxon>Euteleostomi</taxon>
        <taxon>Amphibia</taxon>
        <taxon>Batrachia</taxon>
        <taxon>Anura</taxon>
        <taxon>Neobatrachia</taxon>
        <taxon>Hyloidea</taxon>
        <taxon>Dendrobatidae</taxon>
        <taxon>Dendrobatinae</taxon>
        <taxon>Ranitomeya</taxon>
    </lineage>
</organism>
<sequence length="544" mass="62099">DIQDFSFFIHVLLSFSCTNPIEIQARRRDTEGMASLPEIEVLRVCTVLEDSLDQLAVLGYIMPVSYQGRNNTCISDVWPQVATVVQWMRRVFEVRRDENTFNVTFFRPSEPPFPTAHARPELCPLLPGLHNGQRMRRKTASAAHVVHNFAQRLSVRRADSLRWPRTDGNVKEALFEHAEVTEFAQERARIVGSELGKILKTQRQVEGNFEDLMGTRADIQLSSPPVLSKLLDLKVEVHETSEKLKMSNVQFTKAVRQSPLTSDNLKKVQADRQFAADIIANMLMELETSGSFLSLERAVAMEKEKKEDLYNIIEREQEGRKKIKLLQKQLQDVKQEKKVELQSRTELIAHLKDQLQEMKAKTSMEGRYVKKDSDLQVSQTQKKCNTAESDLLMELQKMKEKVDEEIRVHVEIENFLRQHQQELEEKLEYWMEKYDKDTEEKQAELNALKTSRANDLSLLNELAKQVRGANSKGPFTLSDAAAIPTTIRIAAASLFVRWRAVTQTALQRPTMPVTRVNIGQYRRSAEHSAGGQTAVDSGLQGIGV</sequence>
<evidence type="ECO:0000313" key="8">
    <source>
        <dbReference type="EMBL" id="CAJ0966473.1"/>
    </source>
</evidence>
<keyword evidence="5" id="KW-0966">Cell projection</keyword>